<evidence type="ECO:0000256" key="2">
    <source>
        <dbReference type="ARBA" id="ARBA00023125"/>
    </source>
</evidence>
<gene>
    <name evidence="5" type="ORF">ISP01_08435</name>
</gene>
<dbReference type="CDD" id="cd00090">
    <property type="entry name" value="HTH_ARSR"/>
    <property type="match status" value="1"/>
</dbReference>
<dbReference type="PANTHER" id="PTHR33154">
    <property type="entry name" value="TRANSCRIPTIONAL REGULATOR, ARSR FAMILY"/>
    <property type="match status" value="1"/>
</dbReference>
<protein>
    <submittedName>
        <fullName evidence="5">ArsR family transcriptional regulator</fullName>
    </submittedName>
</protein>
<dbReference type="InterPro" id="IPR051081">
    <property type="entry name" value="HTH_MetalResp_TranReg"/>
</dbReference>
<keyword evidence="1" id="KW-0805">Transcription regulation</keyword>
<keyword evidence="3" id="KW-0804">Transcription</keyword>
<evidence type="ECO:0000259" key="4">
    <source>
        <dbReference type="SMART" id="SM00418"/>
    </source>
</evidence>
<dbReference type="InterPro" id="IPR036390">
    <property type="entry name" value="WH_DNA-bd_sf"/>
</dbReference>
<dbReference type="SUPFAM" id="SSF46785">
    <property type="entry name" value="Winged helix' DNA-binding domain"/>
    <property type="match status" value="1"/>
</dbReference>
<dbReference type="GO" id="GO:0003700">
    <property type="term" value="F:DNA-binding transcription factor activity"/>
    <property type="evidence" value="ECO:0007669"/>
    <property type="project" value="InterPro"/>
</dbReference>
<dbReference type="InterPro" id="IPR011991">
    <property type="entry name" value="ArsR-like_HTH"/>
</dbReference>
<organism evidence="5 6">
    <name type="scientific">Methanobrevibacter arboriphilus</name>
    <dbReference type="NCBI Taxonomy" id="39441"/>
    <lineage>
        <taxon>Archaea</taxon>
        <taxon>Methanobacteriati</taxon>
        <taxon>Methanobacteriota</taxon>
        <taxon>Methanomada group</taxon>
        <taxon>Methanobacteria</taxon>
        <taxon>Methanobacteriales</taxon>
        <taxon>Methanobacteriaceae</taxon>
        <taxon>Methanobrevibacter</taxon>
    </lineage>
</organism>
<accession>A0A843AK28</accession>
<evidence type="ECO:0000313" key="5">
    <source>
        <dbReference type="EMBL" id="MBF4469415.1"/>
    </source>
</evidence>
<dbReference type="InterPro" id="IPR036388">
    <property type="entry name" value="WH-like_DNA-bd_sf"/>
</dbReference>
<dbReference type="AlphaFoldDB" id="A0A843AK28"/>
<evidence type="ECO:0000313" key="6">
    <source>
        <dbReference type="Proteomes" id="UP000658733"/>
    </source>
</evidence>
<dbReference type="SMART" id="SM00418">
    <property type="entry name" value="HTH_ARSR"/>
    <property type="match status" value="1"/>
</dbReference>
<proteinExistence type="predicted"/>
<dbReference type="InterPro" id="IPR001845">
    <property type="entry name" value="HTH_ArsR_DNA-bd_dom"/>
</dbReference>
<dbReference type="Proteomes" id="UP000658733">
    <property type="component" value="Unassembled WGS sequence"/>
</dbReference>
<keyword evidence="2" id="KW-0238">DNA-binding</keyword>
<evidence type="ECO:0000256" key="3">
    <source>
        <dbReference type="ARBA" id="ARBA00023163"/>
    </source>
</evidence>
<dbReference type="PANTHER" id="PTHR33154:SF33">
    <property type="entry name" value="TRANSCRIPTIONAL REPRESSOR SDPR"/>
    <property type="match status" value="1"/>
</dbReference>
<reference evidence="5" key="1">
    <citation type="submission" date="2020-10" db="EMBL/GenBank/DDBJ databases">
        <title>Dehalococcoides mccartyi of a TCE/Cr reducing biochatode.</title>
        <authorList>
            <person name="Matturro B."/>
        </authorList>
    </citation>
    <scope>NUCLEOTIDE SEQUENCE</scope>
    <source>
        <strain evidence="5">Bin4</strain>
    </source>
</reference>
<name>A0A843AK28_METAZ</name>
<evidence type="ECO:0000256" key="1">
    <source>
        <dbReference type="ARBA" id="ARBA00023015"/>
    </source>
</evidence>
<dbReference type="Gene3D" id="1.10.10.10">
    <property type="entry name" value="Winged helix-like DNA-binding domain superfamily/Winged helix DNA-binding domain"/>
    <property type="match status" value="1"/>
</dbReference>
<dbReference type="GO" id="GO:0003677">
    <property type="term" value="F:DNA binding"/>
    <property type="evidence" value="ECO:0007669"/>
    <property type="project" value="UniProtKB-KW"/>
</dbReference>
<feature type="domain" description="HTH arsR-type" evidence="4">
    <location>
        <begin position="54"/>
        <end position="138"/>
    </location>
</feature>
<dbReference type="EMBL" id="JADIIN010000066">
    <property type="protein sequence ID" value="MBF4469415.1"/>
    <property type="molecule type" value="Genomic_DNA"/>
</dbReference>
<comment type="caution">
    <text evidence="5">The sequence shown here is derived from an EMBL/GenBank/DDBJ whole genome shotgun (WGS) entry which is preliminary data.</text>
</comment>
<dbReference type="Pfam" id="PF01022">
    <property type="entry name" value="HTH_5"/>
    <property type="match status" value="1"/>
</dbReference>
<sequence>MIGDNFNNKKNNKSNFGTNTKEFISDNDLNNFNAPNPYNITDNSNQFNNVDMEDILDVMGCRTRREIINLLREEPRFVSEISQELEIGQKAIIEHLRAMEEIGILESSFKKIVRGRPRKYYDMPHDFTINITITENSFDVNISEDILNLKQLPSGDEWSKLLDIEKRIDQGHWEAVEELKSQIRLYENLKNRAEYILERTQME</sequence>